<evidence type="ECO:0000256" key="3">
    <source>
        <dbReference type="ARBA" id="ARBA00022578"/>
    </source>
</evidence>
<evidence type="ECO:0000256" key="7">
    <source>
        <dbReference type="ARBA" id="ARBA00023172"/>
    </source>
</evidence>
<keyword evidence="4" id="KW-0479">Metal-binding</keyword>
<dbReference type="Pfam" id="PF01385">
    <property type="entry name" value="OrfB_IS605"/>
    <property type="match status" value="1"/>
</dbReference>
<dbReference type="InterPro" id="IPR021027">
    <property type="entry name" value="Transposase_put_HTH"/>
</dbReference>
<name>A0A0W8F500_9ZZZZ</name>
<evidence type="ECO:0000256" key="5">
    <source>
        <dbReference type="ARBA" id="ARBA00022833"/>
    </source>
</evidence>
<keyword evidence="5" id="KW-0862">Zinc</keyword>
<evidence type="ECO:0000259" key="10">
    <source>
        <dbReference type="Pfam" id="PF12323"/>
    </source>
</evidence>
<proteinExistence type="inferred from homology"/>
<evidence type="ECO:0000259" key="8">
    <source>
        <dbReference type="Pfam" id="PF01385"/>
    </source>
</evidence>
<dbReference type="Pfam" id="PF07282">
    <property type="entry name" value="Cas12f1-like_TNB"/>
    <property type="match status" value="1"/>
</dbReference>
<dbReference type="InterPro" id="IPR001959">
    <property type="entry name" value="Transposase"/>
</dbReference>
<dbReference type="InterPro" id="IPR051399">
    <property type="entry name" value="RNA-guided_DNA_endo/Transpos"/>
</dbReference>
<keyword evidence="7" id="KW-0233">DNA recombination</keyword>
<dbReference type="PANTHER" id="PTHR30405:SF25">
    <property type="entry name" value="RNA-GUIDED DNA ENDONUCLEASE INSQ-RELATED"/>
    <property type="match status" value="1"/>
</dbReference>
<dbReference type="Pfam" id="PF12323">
    <property type="entry name" value="HTH_OrfB_IS605"/>
    <property type="match status" value="1"/>
</dbReference>
<dbReference type="GO" id="GO:0046872">
    <property type="term" value="F:metal ion binding"/>
    <property type="evidence" value="ECO:0007669"/>
    <property type="project" value="UniProtKB-KW"/>
</dbReference>
<keyword evidence="6" id="KW-0238">DNA-binding</keyword>
<evidence type="ECO:0000313" key="11">
    <source>
        <dbReference type="EMBL" id="KUG15885.1"/>
    </source>
</evidence>
<dbReference type="PANTHER" id="PTHR30405">
    <property type="entry name" value="TRANSPOSASE"/>
    <property type="match status" value="1"/>
</dbReference>
<feature type="domain" description="Transposase putative helix-turn-helix" evidence="10">
    <location>
        <begin position="1"/>
        <end position="46"/>
    </location>
</feature>
<keyword evidence="3" id="KW-0815">Transposition</keyword>
<dbReference type="NCBIfam" id="TIGR01766">
    <property type="entry name" value="IS200/IS605 family accessory protein TnpB-like domain"/>
    <property type="match status" value="1"/>
</dbReference>
<accession>A0A0W8F500</accession>
<protein>
    <submittedName>
        <fullName evidence="11">Mobile element protein</fullName>
    </submittedName>
</protein>
<gene>
    <name evidence="11" type="ORF">ASZ90_014393</name>
</gene>
<comment type="similarity">
    <text evidence="2">In the N-terminal section; belongs to the transposase 2 family.</text>
</comment>
<dbReference type="EMBL" id="LNQE01001520">
    <property type="protein sequence ID" value="KUG15885.1"/>
    <property type="molecule type" value="Genomic_DNA"/>
</dbReference>
<feature type="domain" description="Cas12f1-like TNB" evidence="9">
    <location>
        <begin position="291"/>
        <end position="356"/>
    </location>
</feature>
<comment type="similarity">
    <text evidence="1">In the C-terminal section; belongs to the transposase 35 family.</text>
</comment>
<dbReference type="GO" id="GO:0032196">
    <property type="term" value="P:transposition"/>
    <property type="evidence" value="ECO:0007669"/>
    <property type="project" value="UniProtKB-KW"/>
</dbReference>
<dbReference type="InterPro" id="IPR010095">
    <property type="entry name" value="Cas12f1-like_TNB"/>
</dbReference>
<dbReference type="NCBIfam" id="NF040570">
    <property type="entry name" value="guided_TnpB"/>
    <property type="match status" value="1"/>
</dbReference>
<evidence type="ECO:0000256" key="2">
    <source>
        <dbReference type="ARBA" id="ARBA00011044"/>
    </source>
</evidence>
<evidence type="ECO:0000259" key="9">
    <source>
        <dbReference type="Pfam" id="PF07282"/>
    </source>
</evidence>
<feature type="domain" description="Probable transposase IS891/IS1136/IS1341" evidence="8">
    <location>
        <begin position="165"/>
        <end position="279"/>
    </location>
</feature>
<reference evidence="11" key="1">
    <citation type="journal article" date="2015" name="Proc. Natl. Acad. Sci. U.S.A.">
        <title>Networks of energetic and metabolic interactions define dynamics in microbial communities.</title>
        <authorList>
            <person name="Embree M."/>
            <person name="Liu J.K."/>
            <person name="Al-Bassam M.M."/>
            <person name="Zengler K."/>
        </authorList>
    </citation>
    <scope>NUCLEOTIDE SEQUENCE</scope>
</reference>
<dbReference type="GO" id="GO:0006310">
    <property type="term" value="P:DNA recombination"/>
    <property type="evidence" value="ECO:0007669"/>
    <property type="project" value="UniProtKB-KW"/>
</dbReference>
<dbReference type="AlphaFoldDB" id="A0A0W8F500"/>
<evidence type="ECO:0000256" key="6">
    <source>
        <dbReference type="ARBA" id="ARBA00023125"/>
    </source>
</evidence>
<dbReference type="GO" id="GO:0003677">
    <property type="term" value="F:DNA binding"/>
    <property type="evidence" value="ECO:0007669"/>
    <property type="project" value="UniProtKB-KW"/>
</dbReference>
<organism evidence="11">
    <name type="scientific">hydrocarbon metagenome</name>
    <dbReference type="NCBI Taxonomy" id="938273"/>
    <lineage>
        <taxon>unclassified sequences</taxon>
        <taxon>metagenomes</taxon>
        <taxon>ecological metagenomes</taxon>
    </lineage>
</organism>
<comment type="caution">
    <text evidence="11">The sequence shown here is derived from an EMBL/GenBank/DDBJ whole genome shotgun (WGS) entry which is preliminary data.</text>
</comment>
<evidence type="ECO:0000256" key="1">
    <source>
        <dbReference type="ARBA" id="ARBA00008761"/>
    </source>
</evidence>
<evidence type="ECO:0000256" key="4">
    <source>
        <dbReference type="ARBA" id="ARBA00022723"/>
    </source>
</evidence>
<sequence length="381" mass="43468">MLKAYKFRIYPTKSQRTKMEQTLDLCRWTYNQTLAYRKNAWEKEGKSISKYETHNLLPTWKEIKPELGGVFSQTLQNAQERVDLALKAFFRRVKAGENPGYPRFRGRGWYDSFTYPQKGFKLNAGKLYLSKIGNIKIKLHRPIEGKIKRLTVRRAATGKWFACFTVEMEDQPKPPWKDGSLVGVDVGLESFATFSNGEKIANPRFFREEEKELTRVQRKLSKAPKGTLERRSASKVVERVHERIANKRYEFAHQVSRDLVNRFGLIAFEDLSIQNMLKNHCLAKSISDVAWNMLVTLTSYKAASAGSVVILVDPRNTSKMCSRCGILVEKTLSDRVHNCPHCGLSVDRDWNAAINILRLGLQSVGIKTVEACPFKGAGVVT</sequence>